<feature type="transmembrane region" description="Helical" evidence="1">
    <location>
        <begin position="62"/>
        <end position="79"/>
    </location>
</feature>
<name>A0ABW8ATM4_9ACTN</name>
<keyword evidence="1" id="KW-0812">Transmembrane</keyword>
<keyword evidence="3" id="KW-1185">Reference proteome</keyword>
<keyword evidence="1" id="KW-1133">Transmembrane helix</keyword>
<feature type="transmembrane region" description="Helical" evidence="1">
    <location>
        <begin position="222"/>
        <end position="247"/>
    </location>
</feature>
<evidence type="ECO:0000256" key="1">
    <source>
        <dbReference type="SAM" id="Phobius"/>
    </source>
</evidence>
<dbReference type="Proteomes" id="UP001612915">
    <property type="component" value="Unassembled WGS sequence"/>
</dbReference>
<comment type="caution">
    <text evidence="2">The sequence shown here is derived from an EMBL/GenBank/DDBJ whole genome shotgun (WGS) entry which is preliminary data.</text>
</comment>
<dbReference type="Pfam" id="PF11361">
    <property type="entry name" value="DUF3159"/>
    <property type="match status" value="2"/>
</dbReference>
<sequence>MAAEATRGGGGPAAPQGGVGQLGAEHFDLGKSVGGPRGLIESVLPYAVFSIVYGVTRDLRPAIYAAVVPVVVLAVWRLVRRESLMQAVSGVIGVLIGAYAAQRTGNAANFFVPTIIKNIGFALVYAVSALVRWPLLGLVVGSMMSATGMQEKLKQEKERPAGSEGADEPEPSLGEMFADMVTWRKDPALLTAYTWATWVWVGMFAVRLAVQVPLYLADQVTLLGLLNGLVLGVPLFALTLYLSWLILRGPLRGD</sequence>
<dbReference type="InterPro" id="IPR016566">
    <property type="entry name" value="UCP010219"/>
</dbReference>
<feature type="transmembrane region" description="Helical" evidence="1">
    <location>
        <begin position="122"/>
        <end position="144"/>
    </location>
</feature>
<dbReference type="RefSeq" id="WP_398283751.1">
    <property type="nucleotide sequence ID" value="NZ_JBITLV010000007.1"/>
</dbReference>
<evidence type="ECO:0000313" key="2">
    <source>
        <dbReference type="EMBL" id="MFI7589237.1"/>
    </source>
</evidence>
<organism evidence="2 3">
    <name type="scientific">Spongisporangium articulatum</name>
    <dbReference type="NCBI Taxonomy" id="3362603"/>
    <lineage>
        <taxon>Bacteria</taxon>
        <taxon>Bacillati</taxon>
        <taxon>Actinomycetota</taxon>
        <taxon>Actinomycetes</taxon>
        <taxon>Kineosporiales</taxon>
        <taxon>Kineosporiaceae</taxon>
        <taxon>Spongisporangium</taxon>
    </lineage>
</organism>
<reference evidence="2 3" key="1">
    <citation type="submission" date="2024-10" db="EMBL/GenBank/DDBJ databases">
        <title>The Natural Products Discovery Center: Release of the First 8490 Sequenced Strains for Exploring Actinobacteria Biosynthetic Diversity.</title>
        <authorList>
            <person name="Kalkreuter E."/>
            <person name="Kautsar S.A."/>
            <person name="Yang D."/>
            <person name="Bader C.D."/>
            <person name="Teijaro C.N."/>
            <person name="Fluegel L."/>
            <person name="Davis C.M."/>
            <person name="Simpson J.R."/>
            <person name="Lauterbach L."/>
            <person name="Steele A.D."/>
            <person name="Gui C."/>
            <person name="Meng S."/>
            <person name="Li G."/>
            <person name="Viehrig K."/>
            <person name="Ye F."/>
            <person name="Su P."/>
            <person name="Kiefer A.F."/>
            <person name="Nichols A."/>
            <person name="Cepeda A.J."/>
            <person name="Yan W."/>
            <person name="Fan B."/>
            <person name="Jiang Y."/>
            <person name="Adhikari A."/>
            <person name="Zheng C.-J."/>
            <person name="Schuster L."/>
            <person name="Cowan T.M."/>
            <person name="Smanski M.J."/>
            <person name="Chevrette M.G."/>
            <person name="De Carvalho L.P.S."/>
            <person name="Shen B."/>
        </authorList>
    </citation>
    <scope>NUCLEOTIDE SEQUENCE [LARGE SCALE GENOMIC DNA]</scope>
    <source>
        <strain evidence="2 3">NPDC049639</strain>
    </source>
</reference>
<feature type="transmembrane region" description="Helical" evidence="1">
    <location>
        <begin position="190"/>
        <end position="210"/>
    </location>
</feature>
<evidence type="ECO:0000313" key="3">
    <source>
        <dbReference type="Proteomes" id="UP001612915"/>
    </source>
</evidence>
<gene>
    <name evidence="2" type="ORF">ACIB24_19400</name>
</gene>
<dbReference type="EMBL" id="JBITLV010000007">
    <property type="protein sequence ID" value="MFI7589237.1"/>
    <property type="molecule type" value="Genomic_DNA"/>
</dbReference>
<keyword evidence="1" id="KW-0472">Membrane</keyword>
<accession>A0ABW8ATM4</accession>
<protein>
    <submittedName>
        <fullName evidence="2">DUF3159 domain-containing protein</fullName>
    </submittedName>
</protein>
<feature type="transmembrane region" description="Helical" evidence="1">
    <location>
        <begin position="38"/>
        <end position="56"/>
    </location>
</feature>
<proteinExistence type="predicted"/>
<feature type="transmembrane region" description="Helical" evidence="1">
    <location>
        <begin position="84"/>
        <end position="102"/>
    </location>
</feature>